<dbReference type="SUPFAM" id="SSF55729">
    <property type="entry name" value="Acyl-CoA N-acyltransferases (Nat)"/>
    <property type="match status" value="1"/>
</dbReference>
<feature type="domain" description="N-acetyltransferase" evidence="2">
    <location>
        <begin position="51"/>
        <end position="193"/>
    </location>
</feature>
<reference evidence="3 4" key="1">
    <citation type="journal article" date="2000" name="DNA Res.">
        <title>Complete genome structure of the nitrogen-fixing symbiotic bacterium Mesorhizobium loti.</title>
        <authorList>
            <person name="Kaneko T."/>
            <person name="Nakamura Y."/>
            <person name="Sato S."/>
            <person name="Asamizu E."/>
            <person name="Kato T."/>
            <person name="Sasamoto S."/>
            <person name="Watanabe A."/>
            <person name="Idesawa K."/>
            <person name="Ishikawa A."/>
            <person name="Kawashima K."/>
            <person name="Kimura T."/>
            <person name="Kishida Y."/>
            <person name="Kiyokawa C."/>
            <person name="Kohara M."/>
            <person name="Matsumoto M."/>
            <person name="Matsuno A."/>
            <person name="Mochizuki Y."/>
            <person name="Nakayama S."/>
            <person name="Nakazaki N."/>
            <person name="Shimpo S."/>
            <person name="Sugimoto M."/>
            <person name="Takeuchi C."/>
            <person name="Yamada M."/>
            <person name="Tabata S."/>
        </authorList>
    </citation>
    <scope>NUCLEOTIDE SEQUENCE [LARGE SCALE GENOMIC DNA]</scope>
    <source>
        <strain evidence="4">LMG 29417 / CECT 9101 / MAFF 303099</strain>
    </source>
</reference>
<dbReference type="CDD" id="cd04301">
    <property type="entry name" value="NAT_SF"/>
    <property type="match status" value="1"/>
</dbReference>
<dbReference type="InterPro" id="IPR000182">
    <property type="entry name" value="GNAT_dom"/>
</dbReference>
<accession>Q98HU0</accession>
<name>Q98HU0_RHILO</name>
<dbReference type="AlphaFoldDB" id="Q98HU0"/>
<dbReference type="Pfam" id="PF13673">
    <property type="entry name" value="Acetyltransf_10"/>
    <property type="match status" value="1"/>
</dbReference>
<dbReference type="InterPro" id="IPR050769">
    <property type="entry name" value="NAT_camello-type"/>
</dbReference>
<keyword evidence="1" id="KW-0808">Transferase</keyword>
<dbReference type="PANTHER" id="PTHR13947:SF37">
    <property type="entry name" value="LD18367P"/>
    <property type="match status" value="1"/>
</dbReference>
<dbReference type="InterPro" id="IPR016181">
    <property type="entry name" value="Acyl_CoA_acyltransferase"/>
</dbReference>
<dbReference type="GO" id="GO:0008080">
    <property type="term" value="F:N-acetyltransferase activity"/>
    <property type="evidence" value="ECO:0007669"/>
    <property type="project" value="InterPro"/>
</dbReference>
<organism evidence="3 4">
    <name type="scientific">Mesorhizobium japonicum (strain LMG 29417 / CECT 9101 / MAFF 303099)</name>
    <name type="common">Mesorhizobium loti (strain MAFF 303099)</name>
    <dbReference type="NCBI Taxonomy" id="266835"/>
    <lineage>
        <taxon>Bacteria</taxon>
        <taxon>Pseudomonadati</taxon>
        <taxon>Pseudomonadota</taxon>
        <taxon>Alphaproteobacteria</taxon>
        <taxon>Hyphomicrobiales</taxon>
        <taxon>Phyllobacteriaceae</taxon>
        <taxon>Mesorhizobium</taxon>
    </lineage>
</organism>
<evidence type="ECO:0000313" key="4">
    <source>
        <dbReference type="Proteomes" id="UP000000552"/>
    </source>
</evidence>
<dbReference type="Gene3D" id="3.40.630.30">
    <property type="match status" value="1"/>
</dbReference>
<evidence type="ECO:0000313" key="3">
    <source>
        <dbReference type="EMBL" id="BAB49776.1"/>
    </source>
</evidence>
<dbReference type="Proteomes" id="UP000000552">
    <property type="component" value="Chromosome"/>
</dbReference>
<gene>
    <name evidence="3" type="ordered locus">mll2713</name>
</gene>
<dbReference type="PROSITE" id="PS51186">
    <property type="entry name" value="GNAT"/>
    <property type="match status" value="1"/>
</dbReference>
<sequence length="194" mass="21971">MTSWWRSTGFMRGCGSDSLAASSITRKACSKRRGRRSRRMGGTPEVGYVLKRLRPITPAFDRLKDESRLEGYWMLVRLADGWASGRNKFLKRGEALFGAWHGAELAGVCGLNIDPYAGGRDQGRVRHLFVSAPHRRAGLGRMLVETVIDRARHYFTVLNTRAPQEAFGFYERLGFRRVEGEEFVTHRMVFGKGS</sequence>
<dbReference type="EMBL" id="BA000012">
    <property type="protein sequence ID" value="BAB49776.1"/>
    <property type="molecule type" value="Genomic_DNA"/>
</dbReference>
<protein>
    <submittedName>
        <fullName evidence="3">Mll2713 protein</fullName>
    </submittedName>
</protein>
<dbReference type="eggNOG" id="COG0456">
    <property type="taxonomic scope" value="Bacteria"/>
</dbReference>
<dbReference type="PANTHER" id="PTHR13947">
    <property type="entry name" value="GNAT FAMILY N-ACETYLTRANSFERASE"/>
    <property type="match status" value="1"/>
</dbReference>
<proteinExistence type="predicted"/>
<evidence type="ECO:0000259" key="2">
    <source>
        <dbReference type="PROSITE" id="PS51186"/>
    </source>
</evidence>
<evidence type="ECO:0000256" key="1">
    <source>
        <dbReference type="ARBA" id="ARBA00022679"/>
    </source>
</evidence>
<dbReference type="KEGG" id="mlo:mll2713"/>
<dbReference type="HOGENOM" id="CLU_119999_1_0_5"/>